<reference evidence="3 4" key="1">
    <citation type="submission" date="2019-02" db="EMBL/GenBank/DDBJ databases">
        <title>Deep-cultivation of Planctomycetes and their phenomic and genomic characterization uncovers novel biology.</title>
        <authorList>
            <person name="Wiegand S."/>
            <person name="Jogler M."/>
            <person name="Boedeker C."/>
            <person name="Pinto D."/>
            <person name="Vollmers J."/>
            <person name="Rivas-Marin E."/>
            <person name="Kohn T."/>
            <person name="Peeters S.H."/>
            <person name="Heuer A."/>
            <person name="Rast P."/>
            <person name="Oberbeckmann S."/>
            <person name="Bunk B."/>
            <person name="Jeske O."/>
            <person name="Meyerdierks A."/>
            <person name="Storesund J.E."/>
            <person name="Kallscheuer N."/>
            <person name="Luecker S."/>
            <person name="Lage O.M."/>
            <person name="Pohl T."/>
            <person name="Merkel B.J."/>
            <person name="Hornburger P."/>
            <person name="Mueller R.-W."/>
            <person name="Bruemmer F."/>
            <person name="Labrenz M."/>
            <person name="Spormann A.M."/>
            <person name="Op den Camp H."/>
            <person name="Overmann J."/>
            <person name="Amann R."/>
            <person name="Jetten M.S.M."/>
            <person name="Mascher T."/>
            <person name="Medema M.H."/>
            <person name="Devos D.P."/>
            <person name="Kaster A.-K."/>
            <person name="Ovreas L."/>
            <person name="Rohde M."/>
            <person name="Galperin M.Y."/>
            <person name="Jogler C."/>
        </authorList>
    </citation>
    <scope>NUCLEOTIDE SEQUENCE [LARGE SCALE GENOMIC DNA]</scope>
    <source>
        <strain evidence="3 4">SV_7m_r</strain>
    </source>
</reference>
<gene>
    <name evidence="3" type="primary">pilE1</name>
    <name evidence="3" type="ORF">SV7mr_38220</name>
</gene>
<dbReference type="InterPro" id="IPR011453">
    <property type="entry name" value="DUF1559"/>
</dbReference>
<evidence type="ECO:0000256" key="1">
    <source>
        <dbReference type="SAM" id="Phobius"/>
    </source>
</evidence>
<evidence type="ECO:0000259" key="2">
    <source>
        <dbReference type="Pfam" id="PF07596"/>
    </source>
</evidence>
<dbReference type="InterPro" id="IPR012902">
    <property type="entry name" value="N_methyl_site"/>
</dbReference>
<accession>A0A517SYR3</accession>
<evidence type="ECO:0000313" key="3">
    <source>
        <dbReference type="EMBL" id="QDT61287.1"/>
    </source>
</evidence>
<organism evidence="3 4">
    <name type="scientific">Stieleria bergensis</name>
    <dbReference type="NCBI Taxonomy" id="2528025"/>
    <lineage>
        <taxon>Bacteria</taxon>
        <taxon>Pseudomonadati</taxon>
        <taxon>Planctomycetota</taxon>
        <taxon>Planctomycetia</taxon>
        <taxon>Pirellulales</taxon>
        <taxon>Pirellulaceae</taxon>
        <taxon>Stieleria</taxon>
    </lineage>
</organism>
<dbReference type="SUPFAM" id="SSF54523">
    <property type="entry name" value="Pili subunits"/>
    <property type="match status" value="1"/>
</dbReference>
<dbReference type="Pfam" id="PF07596">
    <property type="entry name" value="SBP_bac_10"/>
    <property type="match status" value="1"/>
</dbReference>
<dbReference type="Pfam" id="PF07963">
    <property type="entry name" value="N_methyl"/>
    <property type="match status" value="1"/>
</dbReference>
<dbReference type="EMBL" id="CP036272">
    <property type="protein sequence ID" value="QDT61287.1"/>
    <property type="molecule type" value="Genomic_DNA"/>
</dbReference>
<dbReference type="InterPro" id="IPR045584">
    <property type="entry name" value="Pilin-like"/>
</dbReference>
<dbReference type="Gene3D" id="3.30.700.10">
    <property type="entry name" value="Glycoprotein, Type 4 Pilin"/>
    <property type="match status" value="1"/>
</dbReference>
<evidence type="ECO:0000313" key="4">
    <source>
        <dbReference type="Proteomes" id="UP000315003"/>
    </source>
</evidence>
<feature type="transmembrane region" description="Helical" evidence="1">
    <location>
        <begin position="12"/>
        <end position="33"/>
    </location>
</feature>
<proteinExistence type="predicted"/>
<dbReference type="Proteomes" id="UP000315003">
    <property type="component" value="Chromosome"/>
</dbReference>
<dbReference type="OrthoDB" id="255848at2"/>
<keyword evidence="4" id="KW-1185">Reference proteome</keyword>
<feature type="domain" description="DUF1559" evidence="2">
    <location>
        <begin position="34"/>
        <end position="253"/>
    </location>
</feature>
<dbReference type="PANTHER" id="PTHR30093:SF2">
    <property type="entry name" value="TYPE II SECRETION SYSTEM PROTEIN H"/>
    <property type="match status" value="1"/>
</dbReference>
<protein>
    <submittedName>
        <fullName evidence="3">Fimbrial protein</fullName>
    </submittedName>
</protein>
<keyword evidence="1" id="KW-1133">Transmembrane helix</keyword>
<keyword evidence="1" id="KW-0812">Transmembrane</keyword>
<dbReference type="NCBIfam" id="TIGR02532">
    <property type="entry name" value="IV_pilin_GFxxxE"/>
    <property type="match status" value="1"/>
</dbReference>
<name>A0A517SYR3_9BACT</name>
<keyword evidence="1" id="KW-0472">Membrane</keyword>
<dbReference type="AlphaFoldDB" id="A0A517SYR3"/>
<dbReference type="PANTHER" id="PTHR30093">
    <property type="entry name" value="GENERAL SECRETION PATHWAY PROTEIN G"/>
    <property type="match status" value="1"/>
</dbReference>
<sequence>MLANNTRRAFTLLELLVVIAIIGILIAIALPALQSMREASRRTLCESKQFTSAIAFQAYHDRWSQFPVGTIAATGPIQNEAKGDHHNWLGRLMDLMDQPTIGAEIDRSVSIYAPINEPVLALRFSGAQCPSFPMMQENFTSYAGVHHPTETPIDANNWGVFVMNTPISKDDITDGLANTMFLSEKLLYAGDLGWLSGTRASLRNTGGGIQTPQSPKPKFTLTTVGSIGGYHPGGINVLMGSGEVRFQTTGTDQSILEQMADRRDAQLALQRQPSEPLEQPSVE</sequence>